<dbReference type="CDD" id="cd11677">
    <property type="entry name" value="Gemin7"/>
    <property type="match status" value="1"/>
</dbReference>
<comment type="caution">
    <text evidence="1">The sequence shown here is derived from an EMBL/GenBank/DDBJ whole genome shotgun (WGS) entry which is preliminary data.</text>
</comment>
<dbReference type="InterPro" id="IPR020338">
    <property type="entry name" value="SMN_gemin7"/>
</dbReference>
<dbReference type="GO" id="GO:0000387">
    <property type="term" value="P:spliceosomal snRNP assembly"/>
    <property type="evidence" value="ECO:0007669"/>
    <property type="project" value="TreeGrafter"/>
</dbReference>
<evidence type="ECO:0000313" key="1">
    <source>
        <dbReference type="EMBL" id="KAG7332847.1"/>
    </source>
</evidence>
<keyword evidence="2" id="KW-1185">Reference proteome</keyword>
<protein>
    <recommendedName>
        <fullName evidence="3">Gem-associated protein 7</fullName>
    </recommendedName>
</protein>
<dbReference type="AlphaFoldDB" id="A0A9D3P1W1"/>
<dbReference type="Gene3D" id="2.30.30.100">
    <property type="match status" value="1"/>
</dbReference>
<evidence type="ECO:0008006" key="3">
    <source>
        <dbReference type="Google" id="ProtNLM"/>
    </source>
</evidence>
<organism evidence="1 2">
    <name type="scientific">Hemibagrus wyckioides</name>
    <dbReference type="NCBI Taxonomy" id="337641"/>
    <lineage>
        <taxon>Eukaryota</taxon>
        <taxon>Metazoa</taxon>
        <taxon>Chordata</taxon>
        <taxon>Craniata</taxon>
        <taxon>Vertebrata</taxon>
        <taxon>Euteleostomi</taxon>
        <taxon>Actinopterygii</taxon>
        <taxon>Neopterygii</taxon>
        <taxon>Teleostei</taxon>
        <taxon>Ostariophysi</taxon>
        <taxon>Siluriformes</taxon>
        <taxon>Bagridae</taxon>
        <taxon>Hemibagrus</taxon>
    </lineage>
</organism>
<name>A0A9D3P1W1_9TELE</name>
<dbReference type="PANTHER" id="PTHR14679:SF1">
    <property type="entry name" value="GEM-ASSOCIATED PROTEIN 7"/>
    <property type="match status" value="1"/>
</dbReference>
<dbReference type="OrthoDB" id="70763at2759"/>
<sequence>MHQSPFTNPPSAVSLKEEEAVFPVPVAAVGVPSIKPERTEMKNPVNVLRLPRGPDPHSRGFDPSSPRYVALCPSSIPASATSCTDLRKVEEEQRIRSELRERFLRTLIAMTDKQVHFRMYEKVQVQAKFGASDIDVLNFQVSDLQTPLGVQKEALLRCQDVISYSFNL</sequence>
<gene>
    <name evidence="1" type="ORF">KOW79_002982</name>
</gene>
<dbReference type="GO" id="GO:0034719">
    <property type="term" value="C:SMN-Sm protein complex"/>
    <property type="evidence" value="ECO:0007669"/>
    <property type="project" value="InterPro"/>
</dbReference>
<reference evidence="1 2" key="1">
    <citation type="submission" date="2021-06" db="EMBL/GenBank/DDBJ databases">
        <title>Chromosome-level genome assembly of the red-tail catfish (Hemibagrus wyckioides).</title>
        <authorList>
            <person name="Shao F."/>
        </authorList>
    </citation>
    <scope>NUCLEOTIDE SEQUENCE [LARGE SCALE GENOMIC DNA]</scope>
    <source>
        <strain evidence="1">EC202008001</strain>
        <tissue evidence="1">Blood</tissue>
    </source>
</reference>
<dbReference type="Pfam" id="PF11095">
    <property type="entry name" value="Gemin7"/>
    <property type="match status" value="1"/>
</dbReference>
<dbReference type="PANTHER" id="PTHR14679">
    <property type="entry name" value="GEM-ASSOCIATED PROTEIN 7"/>
    <property type="match status" value="1"/>
</dbReference>
<accession>A0A9D3P1W1</accession>
<proteinExistence type="predicted"/>
<evidence type="ECO:0000313" key="2">
    <source>
        <dbReference type="Proteomes" id="UP000824219"/>
    </source>
</evidence>
<dbReference type="Proteomes" id="UP000824219">
    <property type="component" value="Linkage Group LG04"/>
</dbReference>
<dbReference type="EMBL" id="JAHKSW010000004">
    <property type="protein sequence ID" value="KAG7332847.1"/>
    <property type="molecule type" value="Genomic_DNA"/>
</dbReference>